<feature type="compositionally biased region" description="Low complexity" evidence="6">
    <location>
        <begin position="97"/>
        <end position="115"/>
    </location>
</feature>
<organism evidence="9">
    <name type="scientific">Candidatus Iainarchaeum sp</name>
    <dbReference type="NCBI Taxonomy" id="3101447"/>
    <lineage>
        <taxon>Archaea</taxon>
        <taxon>Candidatus Iainarchaeota</taxon>
        <taxon>Candidatus Iainarchaeia</taxon>
        <taxon>Candidatus Iainarchaeales</taxon>
        <taxon>Candidatus Iainarchaeaceae</taxon>
        <taxon>Candidatus Iainarchaeum</taxon>
    </lineage>
</organism>
<evidence type="ECO:0000256" key="2">
    <source>
        <dbReference type="ARBA" id="ARBA00007317"/>
    </source>
</evidence>
<dbReference type="Pfam" id="PF00364">
    <property type="entry name" value="Biotin_lipoyl"/>
    <property type="match status" value="1"/>
</dbReference>
<dbReference type="Proteomes" id="UP000596004">
    <property type="component" value="Chromosome"/>
</dbReference>
<evidence type="ECO:0000256" key="6">
    <source>
        <dbReference type="SAM" id="MobiDB-lite"/>
    </source>
</evidence>
<comment type="similarity">
    <text evidence="2">Belongs to the 2-oxoacid dehydrogenase family.</text>
</comment>
<keyword evidence="4" id="KW-0450">Lipoyl</keyword>
<dbReference type="GO" id="GO:0031405">
    <property type="term" value="F:lipoic acid binding"/>
    <property type="evidence" value="ECO:0007669"/>
    <property type="project" value="TreeGrafter"/>
</dbReference>
<dbReference type="InterPro" id="IPR036625">
    <property type="entry name" value="E3-bd_dom_sf"/>
</dbReference>
<evidence type="ECO:0000256" key="3">
    <source>
        <dbReference type="ARBA" id="ARBA00022679"/>
    </source>
</evidence>
<sequence>MPLDFKFPDVGEGTTEGTLIKWLVKEGDTIKADQPLAEIETDKAVVEIPAPRAGVILKLFGKAGEIVKVGSVLAQIGDAGERSGIGMTPTPSPAGIPSKPVPAAATTPPQKPAANPMNASAGGVGSVLATPSTRQLARQLGIDITTLKGTGPAGRITDDDVKRAQSLGGNAASTPKPTPTSTLSSPVASPNGMGPRLLNVPSLEPGKPAWKPEGTEERIPIKGIRKTISDRMVKSMFTAVQVTHMDEVDVTELVKLREKKKEELKKKGISLTYLAFVVKASVAALKNHPWMNASIDDASGEAVYKRYYHIGIAVDTEDGLMVVVIRDADKKSIVEIAKEMQTLAQQARERTVAPENLRGSTFTITNIGSLGGTYATPVINWPEVGILGLGKIAQRPVVVEGKIMPRHMMTVSLTFDHRLIDGAQAVRFCNEVLQHLEDPGLFLVDVV</sequence>
<dbReference type="Gene3D" id="4.10.320.10">
    <property type="entry name" value="E3-binding domain"/>
    <property type="match status" value="1"/>
</dbReference>
<dbReference type="SUPFAM" id="SSF51230">
    <property type="entry name" value="Single hybrid motif"/>
    <property type="match status" value="1"/>
</dbReference>
<dbReference type="InterPro" id="IPR001078">
    <property type="entry name" value="2-oxoacid_DH_actylTfrase"/>
</dbReference>
<evidence type="ECO:0000259" key="7">
    <source>
        <dbReference type="PROSITE" id="PS50968"/>
    </source>
</evidence>
<accession>A0A7T9I1B9</accession>
<protein>
    <submittedName>
        <fullName evidence="9">2-oxo acid dehydrogenase subunit E2</fullName>
    </submittedName>
</protein>
<dbReference type="Pfam" id="PF02817">
    <property type="entry name" value="E3_binding"/>
    <property type="match status" value="1"/>
</dbReference>
<proteinExistence type="inferred from homology"/>
<dbReference type="GO" id="GO:0005737">
    <property type="term" value="C:cytoplasm"/>
    <property type="evidence" value="ECO:0007669"/>
    <property type="project" value="TreeGrafter"/>
</dbReference>
<dbReference type="SUPFAM" id="SSF52777">
    <property type="entry name" value="CoA-dependent acyltransferases"/>
    <property type="match status" value="1"/>
</dbReference>
<evidence type="ECO:0000256" key="5">
    <source>
        <dbReference type="ARBA" id="ARBA00023315"/>
    </source>
</evidence>
<dbReference type="Gene3D" id="3.30.559.10">
    <property type="entry name" value="Chloramphenicol acetyltransferase-like domain"/>
    <property type="match status" value="1"/>
</dbReference>
<dbReference type="Gene3D" id="2.40.50.100">
    <property type="match status" value="1"/>
</dbReference>
<feature type="region of interest" description="Disordered" evidence="6">
    <location>
        <begin position="166"/>
        <end position="218"/>
    </location>
</feature>
<feature type="domain" description="Lipoyl-binding" evidence="7">
    <location>
        <begin position="2"/>
        <end position="77"/>
    </location>
</feature>
<dbReference type="InterPro" id="IPR050743">
    <property type="entry name" value="2-oxoacid_DH_E2_comp"/>
</dbReference>
<dbReference type="InterPro" id="IPR023213">
    <property type="entry name" value="CAT-like_dom_sf"/>
</dbReference>
<evidence type="ECO:0000256" key="4">
    <source>
        <dbReference type="ARBA" id="ARBA00022823"/>
    </source>
</evidence>
<evidence type="ECO:0000259" key="8">
    <source>
        <dbReference type="PROSITE" id="PS51826"/>
    </source>
</evidence>
<feature type="region of interest" description="Disordered" evidence="6">
    <location>
        <begin position="86"/>
        <end position="115"/>
    </location>
</feature>
<dbReference type="PANTHER" id="PTHR43178">
    <property type="entry name" value="DIHYDROLIPOAMIDE ACETYLTRANSFERASE COMPONENT OF PYRUVATE DEHYDROGENASE COMPLEX"/>
    <property type="match status" value="1"/>
</dbReference>
<evidence type="ECO:0000313" key="9">
    <source>
        <dbReference type="EMBL" id="QQR92255.1"/>
    </source>
</evidence>
<name>A0A7T9I1B9_9ARCH</name>
<dbReference type="PROSITE" id="PS51826">
    <property type="entry name" value="PSBD"/>
    <property type="match status" value="1"/>
</dbReference>
<comment type="cofactor">
    <cofactor evidence="1">
        <name>(R)-lipoate</name>
        <dbReference type="ChEBI" id="CHEBI:83088"/>
    </cofactor>
</comment>
<dbReference type="InterPro" id="IPR000089">
    <property type="entry name" value="Biotin_lipoyl"/>
</dbReference>
<dbReference type="PROSITE" id="PS00189">
    <property type="entry name" value="LIPOYL"/>
    <property type="match status" value="1"/>
</dbReference>
<dbReference type="SUPFAM" id="SSF47005">
    <property type="entry name" value="Peripheral subunit-binding domain of 2-oxo acid dehydrogenase complex"/>
    <property type="match status" value="1"/>
</dbReference>
<dbReference type="InterPro" id="IPR011053">
    <property type="entry name" value="Single_hybrid_motif"/>
</dbReference>
<gene>
    <name evidence="9" type="ORF">IPJ89_03795</name>
</gene>
<keyword evidence="5" id="KW-0012">Acyltransferase</keyword>
<dbReference type="InterPro" id="IPR003016">
    <property type="entry name" value="2-oxoA_DH_lipoyl-BS"/>
</dbReference>
<dbReference type="CDD" id="cd06849">
    <property type="entry name" value="lipoyl_domain"/>
    <property type="match status" value="1"/>
</dbReference>
<dbReference type="Pfam" id="PF00198">
    <property type="entry name" value="2-oxoacid_dh"/>
    <property type="match status" value="1"/>
</dbReference>
<dbReference type="FunFam" id="3.30.559.10:FF:000007">
    <property type="entry name" value="Dihydrolipoamide acetyltransferase component of pyruvate dehydrogenase complex"/>
    <property type="match status" value="1"/>
</dbReference>
<dbReference type="PROSITE" id="PS50968">
    <property type="entry name" value="BIOTINYL_LIPOYL"/>
    <property type="match status" value="1"/>
</dbReference>
<dbReference type="PANTHER" id="PTHR43178:SF5">
    <property type="entry name" value="LIPOAMIDE ACYLTRANSFERASE COMPONENT OF BRANCHED-CHAIN ALPHA-KETO ACID DEHYDROGENASE COMPLEX, MITOCHONDRIAL"/>
    <property type="match status" value="1"/>
</dbReference>
<evidence type="ECO:0000256" key="1">
    <source>
        <dbReference type="ARBA" id="ARBA00001938"/>
    </source>
</evidence>
<reference evidence="9" key="1">
    <citation type="submission" date="2020-11" db="EMBL/GenBank/DDBJ databases">
        <title>Connecting structure to function with the recovery of over 1000 high-quality activated sludge metagenome-assembled genomes encoding full-length rRNA genes using long-read sequencing.</title>
        <authorList>
            <person name="Singleton C.M."/>
            <person name="Petriglieri F."/>
            <person name="Kristensen J.M."/>
            <person name="Kirkegaard R.H."/>
            <person name="Michaelsen T.Y."/>
            <person name="Andersen M.H."/>
            <person name="Karst S.M."/>
            <person name="Dueholm M.S."/>
            <person name="Nielsen P.H."/>
            <person name="Albertsen M."/>
        </authorList>
    </citation>
    <scope>NUCLEOTIDE SEQUENCE</scope>
    <source>
        <strain evidence="9">Fred_18-Q3-R57-64_BAT3C.431</strain>
    </source>
</reference>
<dbReference type="GO" id="GO:0016407">
    <property type="term" value="F:acetyltransferase activity"/>
    <property type="evidence" value="ECO:0007669"/>
    <property type="project" value="TreeGrafter"/>
</dbReference>
<keyword evidence="3" id="KW-0808">Transferase</keyword>
<feature type="domain" description="Peripheral subunit-binding (PSBD)" evidence="8">
    <location>
        <begin position="128"/>
        <end position="165"/>
    </location>
</feature>
<dbReference type="AlphaFoldDB" id="A0A7T9I1B9"/>
<dbReference type="EMBL" id="CP064981">
    <property type="protein sequence ID" value="QQR92255.1"/>
    <property type="molecule type" value="Genomic_DNA"/>
</dbReference>
<dbReference type="InterPro" id="IPR004167">
    <property type="entry name" value="PSBD"/>
</dbReference>
<feature type="compositionally biased region" description="Low complexity" evidence="6">
    <location>
        <begin position="171"/>
        <end position="190"/>
    </location>
</feature>